<comment type="caution">
    <text evidence="1">The sequence shown here is derived from an EMBL/GenBank/DDBJ whole genome shotgun (WGS) entry which is preliminary data.</text>
</comment>
<reference evidence="2" key="1">
    <citation type="journal article" date="2022" name="Mol. Ecol. Resour.">
        <title>The genomes of chicory, endive, great burdock and yacon provide insights into Asteraceae palaeo-polyploidization history and plant inulin production.</title>
        <authorList>
            <person name="Fan W."/>
            <person name="Wang S."/>
            <person name="Wang H."/>
            <person name="Wang A."/>
            <person name="Jiang F."/>
            <person name="Liu H."/>
            <person name="Zhao H."/>
            <person name="Xu D."/>
            <person name="Zhang Y."/>
        </authorList>
    </citation>
    <scope>NUCLEOTIDE SEQUENCE [LARGE SCALE GENOMIC DNA]</scope>
    <source>
        <strain evidence="2">cv. Punajuju</strain>
    </source>
</reference>
<organism evidence="1 2">
    <name type="scientific">Cichorium intybus</name>
    <name type="common">Chicory</name>
    <dbReference type="NCBI Taxonomy" id="13427"/>
    <lineage>
        <taxon>Eukaryota</taxon>
        <taxon>Viridiplantae</taxon>
        <taxon>Streptophyta</taxon>
        <taxon>Embryophyta</taxon>
        <taxon>Tracheophyta</taxon>
        <taxon>Spermatophyta</taxon>
        <taxon>Magnoliopsida</taxon>
        <taxon>eudicotyledons</taxon>
        <taxon>Gunneridae</taxon>
        <taxon>Pentapetalae</taxon>
        <taxon>asterids</taxon>
        <taxon>campanulids</taxon>
        <taxon>Asterales</taxon>
        <taxon>Asteraceae</taxon>
        <taxon>Cichorioideae</taxon>
        <taxon>Cichorieae</taxon>
        <taxon>Cichoriinae</taxon>
        <taxon>Cichorium</taxon>
    </lineage>
</organism>
<sequence length="352" mass="39460">MMRSWVEDNTKKNGFYCLRSDFWENQVSHVIPNVTVNRGVSSNNGVDDGERDDVGISKDDGKNKEPGMAEEEKGNPHLNGNNYVDGNTYENNMYMEESDQNSGKMEKRGEMEFDIRGNEDSQVEESIGIIKEANEINKNEVRIEEEVGGQNTGSEMHPVNPIEQSECWPPMGEMAAPVVPNSNSQPGPFHVGSPQSPRRTVEVDQGCLERNWNEADEAYKSSGGDSTEEIHSNSQDCEVKSLDLNSDPIEIIEEQFLRHKHKDKKGKKLDKQTLGAMSLKLKDVVRAKNVKKQKRPHKSQSANQSPSKSLNSVSMELELTKKVGSAVGFQLEGHEHMLRSEIEGEGVYIVQR</sequence>
<keyword evidence="2" id="KW-1185">Reference proteome</keyword>
<accession>A0ACB9H1Z6</accession>
<evidence type="ECO:0000313" key="1">
    <source>
        <dbReference type="EMBL" id="KAI3789531.1"/>
    </source>
</evidence>
<gene>
    <name evidence="1" type="ORF">L2E82_02330</name>
</gene>
<dbReference type="EMBL" id="CM042009">
    <property type="protein sequence ID" value="KAI3789531.1"/>
    <property type="molecule type" value="Genomic_DNA"/>
</dbReference>
<name>A0ACB9H1Z6_CICIN</name>
<proteinExistence type="predicted"/>
<evidence type="ECO:0000313" key="2">
    <source>
        <dbReference type="Proteomes" id="UP001055811"/>
    </source>
</evidence>
<protein>
    <submittedName>
        <fullName evidence="1">Uncharacterized protein</fullName>
    </submittedName>
</protein>
<reference evidence="1 2" key="2">
    <citation type="journal article" date="2022" name="Mol. Ecol. Resour.">
        <title>The genomes of chicory, endive, great burdock and yacon provide insights into Asteraceae paleo-polyploidization history and plant inulin production.</title>
        <authorList>
            <person name="Fan W."/>
            <person name="Wang S."/>
            <person name="Wang H."/>
            <person name="Wang A."/>
            <person name="Jiang F."/>
            <person name="Liu H."/>
            <person name="Zhao H."/>
            <person name="Xu D."/>
            <person name="Zhang Y."/>
        </authorList>
    </citation>
    <scope>NUCLEOTIDE SEQUENCE [LARGE SCALE GENOMIC DNA]</scope>
    <source>
        <strain evidence="2">cv. Punajuju</strain>
        <tissue evidence="1">Leaves</tissue>
    </source>
</reference>
<dbReference type="Proteomes" id="UP001055811">
    <property type="component" value="Linkage Group LG01"/>
</dbReference>